<dbReference type="RefSeq" id="WP_206708356.1">
    <property type="nucleotide sequence ID" value="NZ_CP059066.1"/>
</dbReference>
<evidence type="ECO:0000256" key="4">
    <source>
        <dbReference type="SAM" id="Phobius"/>
    </source>
</evidence>
<feature type="transmembrane region" description="Helical" evidence="4">
    <location>
        <begin position="485"/>
        <end position="509"/>
    </location>
</feature>
<feature type="transmembrane region" description="Helical" evidence="4">
    <location>
        <begin position="430"/>
        <end position="449"/>
    </location>
</feature>
<dbReference type="EMBL" id="CP059066">
    <property type="protein sequence ID" value="QSQ08123.1"/>
    <property type="molecule type" value="Genomic_DNA"/>
</dbReference>
<feature type="compositionally biased region" description="Acidic residues" evidence="3">
    <location>
        <begin position="32"/>
        <end position="44"/>
    </location>
</feature>
<dbReference type="KEGG" id="kme:H0A61_00443"/>
<feature type="transmembrane region" description="Helical" evidence="4">
    <location>
        <begin position="455"/>
        <end position="473"/>
    </location>
</feature>
<dbReference type="InterPro" id="IPR050768">
    <property type="entry name" value="UPF0353/GerABKA_families"/>
</dbReference>
<dbReference type="PIRSF" id="PIRSF005690">
    <property type="entry name" value="GerBA"/>
    <property type="match status" value="1"/>
</dbReference>
<dbReference type="InterPro" id="IPR004995">
    <property type="entry name" value="Spore_Ger"/>
</dbReference>
<feature type="transmembrane region" description="Helical" evidence="4">
    <location>
        <begin position="363"/>
        <end position="385"/>
    </location>
</feature>
<evidence type="ECO:0000256" key="2">
    <source>
        <dbReference type="ARBA" id="ARBA00023136"/>
    </source>
</evidence>
<evidence type="ECO:0000256" key="3">
    <source>
        <dbReference type="SAM" id="MobiDB-lite"/>
    </source>
</evidence>
<proteinExistence type="inferred from homology"/>
<dbReference type="Proteomes" id="UP000662904">
    <property type="component" value="Chromosome"/>
</dbReference>
<feature type="region of interest" description="Disordered" evidence="3">
    <location>
        <begin position="554"/>
        <end position="578"/>
    </location>
</feature>
<accession>A0A8A0RIT0</accession>
<dbReference type="GO" id="GO:0009847">
    <property type="term" value="P:spore germination"/>
    <property type="evidence" value="ECO:0007669"/>
    <property type="project" value="InterPro"/>
</dbReference>
<evidence type="ECO:0000313" key="6">
    <source>
        <dbReference type="Proteomes" id="UP000662904"/>
    </source>
</evidence>
<name>A0A8A0RIT0_9FIRM</name>
<organism evidence="5 6">
    <name type="scientific">Koleobacter methoxysyntrophicus</name>
    <dbReference type="NCBI Taxonomy" id="2751313"/>
    <lineage>
        <taxon>Bacteria</taxon>
        <taxon>Bacillati</taxon>
        <taxon>Bacillota</taxon>
        <taxon>Clostridia</taxon>
        <taxon>Koleobacterales</taxon>
        <taxon>Koleobacteraceae</taxon>
        <taxon>Koleobacter</taxon>
    </lineage>
</organism>
<keyword evidence="4" id="KW-0812">Transmembrane</keyword>
<protein>
    <submittedName>
        <fullName evidence="5">Spore germination protein B1</fullName>
    </submittedName>
</protein>
<gene>
    <name evidence="5" type="primary">gerBA_3</name>
    <name evidence="5" type="ORF">H0A61_00443</name>
</gene>
<keyword evidence="6" id="KW-1185">Reference proteome</keyword>
<dbReference type="PANTHER" id="PTHR22550">
    <property type="entry name" value="SPORE GERMINATION PROTEIN"/>
    <property type="match status" value="1"/>
</dbReference>
<keyword evidence="4" id="KW-1133">Transmembrane helix</keyword>
<dbReference type="PANTHER" id="PTHR22550:SF5">
    <property type="entry name" value="LEUCINE ZIPPER PROTEIN 4"/>
    <property type="match status" value="1"/>
</dbReference>
<dbReference type="AlphaFoldDB" id="A0A8A0RIT0"/>
<sequence length="578" mass="64048">MSGVINTIKNLFTYKEPVNSEGFELLEKNEVSDEQGEDRGDESENAGGEPTKRKRGKKPPLKVEEWNEAKNSPPEGILSSDLNTNLKKIKQEFLVPKNSDVVIREFKIAQKINAFIVFIDGMVDKAVVNDFVLRQLMDPENFPDTIQGSPVEYIVDNVLAINQLERVKEYEKAVKEVLSGLTALFIDGCSECILIETRGFEKRSIEKPSLETVIRGAQEAFTENLRTNITLIRRIIKNRHLVTEFVSVGKTNNANCGIMYIEGIVNPDIVKEVKRRLEGIDIDLVMGGGMLGQLIEDSPFALFPQVLSTERPDRTASLIMEGRVALIVDGAPFAEVVPTTFFEHLHTSEEAFSVWYFGTFLRFVRFFGMLVSAILPGMYIALTTYHQEMIPTDLLATIALTRENVPFPVLVEVLIMEISFELIREAGIRMPTVIGPALGIIGALILGQAAVAANLVSPIIIIIIAITGLGSFSGPNYPLAFSIRIIRFIFSIFGAIAGFYGISVAIFIIGGVACGIKSFGVPYFVPIAPRTKSGPDIIIRGPIWHQKERPDYLNPLDKKRAGDNARGWTKGEQKGDKK</sequence>
<feature type="region of interest" description="Disordered" evidence="3">
    <location>
        <begin position="24"/>
        <end position="78"/>
    </location>
</feature>
<keyword evidence="2 4" id="KW-0472">Membrane</keyword>
<evidence type="ECO:0000256" key="1">
    <source>
        <dbReference type="ARBA" id="ARBA00005278"/>
    </source>
</evidence>
<dbReference type="GO" id="GO:0016020">
    <property type="term" value="C:membrane"/>
    <property type="evidence" value="ECO:0007669"/>
    <property type="project" value="InterPro"/>
</dbReference>
<dbReference type="Pfam" id="PF03323">
    <property type="entry name" value="GerA"/>
    <property type="match status" value="1"/>
</dbReference>
<reference evidence="5" key="1">
    <citation type="submission" date="2020-07" db="EMBL/GenBank/DDBJ databases">
        <title>Koleobacter methoxysyntrophicus gen. nov., sp. nov., a novel anaerobic bacterium isolated from deep subsurface oil field and proposal of Koleobacterales ord. nov. in the phylum Firmicutes.</title>
        <authorList>
            <person name="Sakamoto S."/>
            <person name="Tamaki H."/>
        </authorList>
    </citation>
    <scope>NUCLEOTIDE SEQUENCE</scope>
    <source>
        <strain evidence="5">NRmbB1</strain>
    </source>
</reference>
<evidence type="ECO:0000313" key="5">
    <source>
        <dbReference type="EMBL" id="QSQ08123.1"/>
    </source>
</evidence>
<comment type="similarity">
    <text evidence="1">Belongs to the GerABKA family.</text>
</comment>